<dbReference type="Gene3D" id="1.25.40.20">
    <property type="entry name" value="Ankyrin repeat-containing domain"/>
    <property type="match status" value="1"/>
</dbReference>
<gene>
    <name evidence="8 10" type="ORF">BDZ99DRAFT_465386</name>
</gene>
<feature type="coiled-coil region" evidence="6">
    <location>
        <begin position="381"/>
        <end position="419"/>
    </location>
</feature>
<evidence type="ECO:0000313" key="9">
    <source>
        <dbReference type="Proteomes" id="UP000504636"/>
    </source>
</evidence>
<feature type="repeat" description="ANK" evidence="5">
    <location>
        <begin position="22"/>
        <end position="54"/>
    </location>
</feature>
<dbReference type="Pfam" id="PF12796">
    <property type="entry name" value="Ank_2"/>
    <property type="match status" value="1"/>
</dbReference>
<dbReference type="GO" id="GO:0005886">
    <property type="term" value="C:plasma membrane"/>
    <property type="evidence" value="ECO:0007669"/>
    <property type="project" value="UniProtKB-SubCell"/>
</dbReference>
<dbReference type="SUPFAM" id="SSF48403">
    <property type="entry name" value="Ankyrin repeat"/>
    <property type="match status" value="1"/>
</dbReference>
<dbReference type="OrthoDB" id="195446at2759"/>
<feature type="non-terminal residue" evidence="8">
    <location>
        <position position="1"/>
    </location>
</feature>
<name>A0A6A6YFE8_9PEZI</name>
<keyword evidence="3 7" id="KW-1133">Transmembrane helix</keyword>
<evidence type="ECO:0000256" key="5">
    <source>
        <dbReference type="PROSITE-ProRule" id="PRU00023"/>
    </source>
</evidence>
<dbReference type="PANTHER" id="PTHR46494:SF1">
    <property type="entry name" value="CORA FAMILY METAL ION TRANSPORTER (EUROFUNG)"/>
    <property type="match status" value="1"/>
</dbReference>
<dbReference type="PROSITE" id="PS50088">
    <property type="entry name" value="ANK_REPEAT"/>
    <property type="match status" value="1"/>
</dbReference>
<protein>
    <recommendedName>
        <fullName evidence="11">Ankyrin</fullName>
    </recommendedName>
</protein>
<evidence type="ECO:0000313" key="8">
    <source>
        <dbReference type="EMBL" id="KAF2807556.1"/>
    </source>
</evidence>
<dbReference type="InterPro" id="IPR045863">
    <property type="entry name" value="CorA_TM1_TM2"/>
</dbReference>
<dbReference type="SUPFAM" id="SSF144083">
    <property type="entry name" value="Magnesium transport protein CorA, transmembrane region"/>
    <property type="match status" value="1"/>
</dbReference>
<dbReference type="SMART" id="SM00248">
    <property type="entry name" value="ANK"/>
    <property type="match status" value="2"/>
</dbReference>
<dbReference type="InterPro" id="IPR036770">
    <property type="entry name" value="Ankyrin_rpt-contain_sf"/>
</dbReference>
<comment type="subcellular location">
    <subcellularLocation>
        <location evidence="1">Cell membrane</location>
        <topology evidence="1">Multi-pass membrane protein</topology>
    </subcellularLocation>
</comment>
<dbReference type="GO" id="GO:0015087">
    <property type="term" value="F:cobalt ion transmembrane transporter activity"/>
    <property type="evidence" value="ECO:0007669"/>
    <property type="project" value="TreeGrafter"/>
</dbReference>
<keyword evidence="5" id="KW-0040">ANK repeat</keyword>
<evidence type="ECO:0000256" key="1">
    <source>
        <dbReference type="ARBA" id="ARBA00004651"/>
    </source>
</evidence>
<dbReference type="GO" id="GO:0015095">
    <property type="term" value="F:magnesium ion transmembrane transporter activity"/>
    <property type="evidence" value="ECO:0007669"/>
    <property type="project" value="TreeGrafter"/>
</dbReference>
<sequence>MSERLYSLMDDQASAVMEKDIDGQTPLHLAVERGNLKIVQWLLERGAKADNPDLSDTTPFQRASELGNFQIMRCLFAKMSGEKCSINASRWRSISRTTGGTVEMTKGYSANVKIWSGTDFSKYMNDRSYSLKLPLVELPAREMSLAGDTTEKRLFLIADDNLLQNASPWGLRCRWWRKTAKREGKNERRKVMDRGNMNAPQVWTAKLDTIPSAATLDYVRPGECLLECRLILPVFWPDGLQEIPSSLAATVGRLKREHFIVWIMVKPESSKTEQDTRRRLLKSTTFFSTLEHAAVPDTATDLCIPLIQQLKEEWNSVCKAAEQHLNDRRIEVLRSRGLEAGLIEALLHDARLWGRLSELLEGQVMALFGSFEVKNWEMLYEQEHREKAQALKKDVNELSEELRKRLNNLTATSQELIQLEFNLTSIAEAQKSTTMNRSIKRLSWITFVFLPLMFIASLFGMNIDLLKSNPGWWWYLPFAVGTMILTFTVWIIFKRSENLENRIAGKFRWLVKQEPWDEEKGWNRETKNARIKKAKIS</sequence>
<evidence type="ECO:0000256" key="4">
    <source>
        <dbReference type="ARBA" id="ARBA00023136"/>
    </source>
</evidence>
<evidence type="ECO:0000313" key="10">
    <source>
        <dbReference type="RefSeq" id="XP_033574520.1"/>
    </source>
</evidence>
<dbReference type="GO" id="GO:0050897">
    <property type="term" value="F:cobalt ion binding"/>
    <property type="evidence" value="ECO:0007669"/>
    <property type="project" value="TreeGrafter"/>
</dbReference>
<dbReference type="EMBL" id="MU003705">
    <property type="protein sequence ID" value="KAF2807556.1"/>
    <property type="molecule type" value="Genomic_DNA"/>
</dbReference>
<dbReference type="InterPro" id="IPR002110">
    <property type="entry name" value="Ankyrin_rpt"/>
</dbReference>
<evidence type="ECO:0000256" key="6">
    <source>
        <dbReference type="SAM" id="Coils"/>
    </source>
</evidence>
<dbReference type="PANTHER" id="PTHR46494">
    <property type="entry name" value="CORA FAMILY METAL ION TRANSPORTER (EUROFUNG)"/>
    <property type="match status" value="1"/>
</dbReference>
<keyword evidence="2 7" id="KW-0812">Transmembrane</keyword>
<dbReference type="RefSeq" id="XP_033574520.1">
    <property type="nucleotide sequence ID" value="XM_033720532.1"/>
</dbReference>
<accession>A0A6A6YFE8</accession>
<dbReference type="GO" id="GO:0000287">
    <property type="term" value="F:magnesium ion binding"/>
    <property type="evidence" value="ECO:0007669"/>
    <property type="project" value="TreeGrafter"/>
</dbReference>
<feature type="transmembrane region" description="Helical" evidence="7">
    <location>
        <begin position="442"/>
        <end position="460"/>
    </location>
</feature>
<dbReference type="AlphaFoldDB" id="A0A6A6YFE8"/>
<feature type="transmembrane region" description="Helical" evidence="7">
    <location>
        <begin position="472"/>
        <end position="493"/>
    </location>
</feature>
<organism evidence="8">
    <name type="scientific">Mytilinidion resinicola</name>
    <dbReference type="NCBI Taxonomy" id="574789"/>
    <lineage>
        <taxon>Eukaryota</taxon>
        <taxon>Fungi</taxon>
        <taxon>Dikarya</taxon>
        <taxon>Ascomycota</taxon>
        <taxon>Pezizomycotina</taxon>
        <taxon>Dothideomycetes</taxon>
        <taxon>Pleosporomycetidae</taxon>
        <taxon>Mytilinidiales</taxon>
        <taxon>Mytilinidiaceae</taxon>
        <taxon>Mytilinidion</taxon>
    </lineage>
</organism>
<dbReference type="GeneID" id="54461425"/>
<evidence type="ECO:0000256" key="2">
    <source>
        <dbReference type="ARBA" id="ARBA00022692"/>
    </source>
</evidence>
<evidence type="ECO:0000256" key="3">
    <source>
        <dbReference type="ARBA" id="ARBA00022989"/>
    </source>
</evidence>
<dbReference type="Proteomes" id="UP000504636">
    <property type="component" value="Unplaced"/>
</dbReference>
<proteinExistence type="predicted"/>
<dbReference type="Pfam" id="PF01544">
    <property type="entry name" value="CorA"/>
    <property type="match status" value="1"/>
</dbReference>
<keyword evidence="9" id="KW-1185">Reference proteome</keyword>
<dbReference type="Gene3D" id="1.20.58.340">
    <property type="entry name" value="Magnesium transport protein CorA, transmembrane region"/>
    <property type="match status" value="1"/>
</dbReference>
<keyword evidence="4 7" id="KW-0472">Membrane</keyword>
<reference evidence="10" key="2">
    <citation type="submission" date="2020-04" db="EMBL/GenBank/DDBJ databases">
        <authorList>
            <consortium name="NCBI Genome Project"/>
        </authorList>
    </citation>
    <scope>NUCLEOTIDE SEQUENCE</scope>
    <source>
        <strain evidence="10">CBS 304.34</strain>
    </source>
</reference>
<dbReference type="InterPro" id="IPR002523">
    <property type="entry name" value="MgTranspt_CorA/ZnTranspt_ZntB"/>
</dbReference>
<reference evidence="8 10" key="1">
    <citation type="journal article" date="2020" name="Stud. Mycol.">
        <title>101 Dothideomycetes genomes: a test case for predicting lifestyles and emergence of pathogens.</title>
        <authorList>
            <person name="Haridas S."/>
            <person name="Albert R."/>
            <person name="Binder M."/>
            <person name="Bloem J."/>
            <person name="Labutti K."/>
            <person name="Salamov A."/>
            <person name="Andreopoulos B."/>
            <person name="Baker S."/>
            <person name="Barry K."/>
            <person name="Bills G."/>
            <person name="Bluhm B."/>
            <person name="Cannon C."/>
            <person name="Castanera R."/>
            <person name="Culley D."/>
            <person name="Daum C."/>
            <person name="Ezra D."/>
            <person name="Gonzalez J."/>
            <person name="Henrissat B."/>
            <person name="Kuo A."/>
            <person name="Liang C."/>
            <person name="Lipzen A."/>
            <person name="Lutzoni F."/>
            <person name="Magnuson J."/>
            <person name="Mondo S."/>
            <person name="Nolan M."/>
            <person name="Ohm R."/>
            <person name="Pangilinan J."/>
            <person name="Park H.-J."/>
            <person name="Ramirez L."/>
            <person name="Alfaro M."/>
            <person name="Sun H."/>
            <person name="Tritt A."/>
            <person name="Yoshinaga Y."/>
            <person name="Zwiers L.-H."/>
            <person name="Turgeon B."/>
            <person name="Goodwin S."/>
            <person name="Spatafora J."/>
            <person name="Crous P."/>
            <person name="Grigoriev I."/>
        </authorList>
    </citation>
    <scope>NUCLEOTIDE SEQUENCE</scope>
    <source>
        <strain evidence="8 10">CBS 304.34</strain>
    </source>
</reference>
<evidence type="ECO:0000256" key="7">
    <source>
        <dbReference type="SAM" id="Phobius"/>
    </source>
</evidence>
<reference evidence="10" key="3">
    <citation type="submission" date="2025-04" db="UniProtKB">
        <authorList>
            <consortium name="RefSeq"/>
        </authorList>
    </citation>
    <scope>IDENTIFICATION</scope>
    <source>
        <strain evidence="10">CBS 304.34</strain>
    </source>
</reference>
<keyword evidence="6" id="KW-0175">Coiled coil</keyword>
<evidence type="ECO:0008006" key="11">
    <source>
        <dbReference type="Google" id="ProtNLM"/>
    </source>
</evidence>
<dbReference type="PROSITE" id="PS50297">
    <property type="entry name" value="ANK_REP_REGION"/>
    <property type="match status" value="1"/>
</dbReference>